<proteinExistence type="predicted"/>
<reference evidence="1 2" key="1">
    <citation type="submission" date="2019-07" db="EMBL/GenBank/DDBJ databases">
        <authorList>
            <person name="Jastrzebski P J."/>
            <person name="Paukszto L."/>
            <person name="Jastrzebski P J."/>
        </authorList>
    </citation>
    <scope>NUCLEOTIDE SEQUENCE [LARGE SCALE GENOMIC DNA]</scope>
    <source>
        <strain evidence="1 2">WMS-il1</strain>
    </source>
</reference>
<evidence type="ECO:0000313" key="2">
    <source>
        <dbReference type="Proteomes" id="UP000321570"/>
    </source>
</evidence>
<evidence type="ECO:0000313" key="1">
    <source>
        <dbReference type="EMBL" id="VUZ44210.1"/>
    </source>
</evidence>
<dbReference type="EMBL" id="CABIJS010000123">
    <property type="protein sequence ID" value="VUZ44210.1"/>
    <property type="molecule type" value="Genomic_DNA"/>
</dbReference>
<dbReference type="AlphaFoldDB" id="A0A564YAE1"/>
<dbReference type="Proteomes" id="UP000321570">
    <property type="component" value="Unassembled WGS sequence"/>
</dbReference>
<keyword evidence="2" id="KW-1185">Reference proteome</keyword>
<gene>
    <name evidence="1" type="ORF">WMSIL1_LOCUS4531</name>
</gene>
<accession>A0A564YAE1</accession>
<protein>
    <submittedName>
        <fullName evidence="1">Uncharacterized protein</fullName>
    </submittedName>
</protein>
<name>A0A564YAE1_HYMDI</name>
<organism evidence="1 2">
    <name type="scientific">Hymenolepis diminuta</name>
    <name type="common">Rat tapeworm</name>
    <dbReference type="NCBI Taxonomy" id="6216"/>
    <lineage>
        <taxon>Eukaryota</taxon>
        <taxon>Metazoa</taxon>
        <taxon>Spiralia</taxon>
        <taxon>Lophotrochozoa</taxon>
        <taxon>Platyhelminthes</taxon>
        <taxon>Cestoda</taxon>
        <taxon>Eucestoda</taxon>
        <taxon>Cyclophyllidea</taxon>
        <taxon>Hymenolepididae</taxon>
        <taxon>Hymenolepis</taxon>
    </lineage>
</organism>
<sequence>SRIFSLHFRETCNLRHLYTGLSIIGFYVQTWICKTICGEAVAAIIGSPDSSHLSHIQAHISYFVKMTPSFDL</sequence>
<feature type="non-terminal residue" evidence="1">
    <location>
        <position position="1"/>
    </location>
</feature>